<dbReference type="InterPro" id="IPR001789">
    <property type="entry name" value="Sig_transdc_resp-reg_receiver"/>
</dbReference>
<organism evidence="6 7">
    <name type="scientific">Rhodovastum atsumiense</name>
    <dbReference type="NCBI Taxonomy" id="504468"/>
    <lineage>
        <taxon>Bacteria</taxon>
        <taxon>Pseudomonadati</taxon>
        <taxon>Pseudomonadota</taxon>
        <taxon>Alphaproteobacteria</taxon>
        <taxon>Acetobacterales</taxon>
        <taxon>Acetobacteraceae</taxon>
        <taxon>Rhodovastum</taxon>
    </lineage>
</organism>
<dbReference type="Pfam" id="PF01381">
    <property type="entry name" value="HTH_3"/>
    <property type="match status" value="1"/>
</dbReference>
<proteinExistence type="predicted"/>
<name>A0A5M6II81_9PROT</name>
<dbReference type="OrthoDB" id="582170at2"/>
<dbReference type="Proteomes" id="UP000325255">
    <property type="component" value="Unassembled WGS sequence"/>
</dbReference>
<evidence type="ECO:0000256" key="3">
    <source>
        <dbReference type="PROSITE-ProRule" id="PRU00169"/>
    </source>
</evidence>
<dbReference type="GO" id="GO:0000160">
    <property type="term" value="P:phosphorelay signal transduction system"/>
    <property type="evidence" value="ECO:0007669"/>
    <property type="project" value="UniProtKB-KW"/>
</dbReference>
<dbReference type="SUPFAM" id="SSF52172">
    <property type="entry name" value="CheY-like"/>
    <property type="match status" value="1"/>
</dbReference>
<protein>
    <submittedName>
        <fullName evidence="6">Response regulator</fullName>
    </submittedName>
</protein>
<dbReference type="PANTHER" id="PTHR44591:SF14">
    <property type="entry name" value="PROTEIN PILG"/>
    <property type="match status" value="1"/>
</dbReference>
<evidence type="ECO:0000256" key="1">
    <source>
        <dbReference type="ARBA" id="ARBA00022553"/>
    </source>
</evidence>
<keyword evidence="2" id="KW-0902">Two-component regulatory system</keyword>
<dbReference type="GO" id="GO:0003677">
    <property type="term" value="F:DNA binding"/>
    <property type="evidence" value="ECO:0007669"/>
    <property type="project" value="InterPro"/>
</dbReference>
<evidence type="ECO:0000256" key="2">
    <source>
        <dbReference type="ARBA" id="ARBA00023012"/>
    </source>
</evidence>
<comment type="caution">
    <text evidence="6">The sequence shown here is derived from an EMBL/GenBank/DDBJ whole genome shotgun (WGS) entry which is preliminary data.</text>
</comment>
<sequence length="348" mass="37825">MCASWAKRGRSNACEVAQLKNVNESLVRHRACFHDAFMRLGKYPVIALAGRLLQHYHLLNPYDRMECPCMVGPTSGVIDRSLSERLRFARRVAGMTQAQLAMAIGVPVSQIRRYEAGTAVISAGTMLSIAVALDAPLAWMYGIDDADHWPQTALAALLQDPDMPALALAFRGIADPQTRRLVLNMARQLGHSPARPPPRDVPVERVPEAIFTETKRRVLLVDDAPDVLVVVGAFLQGGGYEVVRAHSAEAALTVLAGDETLDVLVTDHGMPGMSGLELLERAGTLRPGLPVVVITTQMADFSMTIRHREDVRVLAKPFARTDLLAAIAACCARAEARLPPDTSLSSER</sequence>
<dbReference type="EMBL" id="VWPK01000120">
    <property type="protein sequence ID" value="KAA5607971.1"/>
    <property type="molecule type" value="Genomic_DNA"/>
</dbReference>
<gene>
    <name evidence="6" type="ORF">F1189_31285</name>
</gene>
<feature type="modified residue" description="4-aspartylphosphate" evidence="3">
    <location>
        <position position="267"/>
    </location>
</feature>
<dbReference type="CDD" id="cd00093">
    <property type="entry name" value="HTH_XRE"/>
    <property type="match status" value="1"/>
</dbReference>
<dbReference type="Pfam" id="PF00072">
    <property type="entry name" value="Response_reg"/>
    <property type="match status" value="1"/>
</dbReference>
<accession>A0A5M6II81</accession>
<dbReference type="InterPro" id="IPR010982">
    <property type="entry name" value="Lambda_DNA-bd_dom_sf"/>
</dbReference>
<keyword evidence="7" id="KW-1185">Reference proteome</keyword>
<dbReference type="InterPro" id="IPR050595">
    <property type="entry name" value="Bact_response_regulator"/>
</dbReference>
<feature type="domain" description="Response regulatory" evidence="4">
    <location>
        <begin position="217"/>
        <end position="331"/>
    </location>
</feature>
<evidence type="ECO:0000313" key="6">
    <source>
        <dbReference type="EMBL" id="KAA5607971.1"/>
    </source>
</evidence>
<evidence type="ECO:0000259" key="4">
    <source>
        <dbReference type="PROSITE" id="PS50110"/>
    </source>
</evidence>
<dbReference type="InterPro" id="IPR001387">
    <property type="entry name" value="Cro/C1-type_HTH"/>
</dbReference>
<evidence type="ECO:0000313" key="7">
    <source>
        <dbReference type="Proteomes" id="UP000325255"/>
    </source>
</evidence>
<reference evidence="6 7" key="1">
    <citation type="submission" date="2019-09" db="EMBL/GenBank/DDBJ databases">
        <title>Genome sequence of Rhodovastum atsumiense, a diverse member of the Acetobacteraceae family of non-sulfur purple photosynthetic bacteria.</title>
        <authorList>
            <person name="Meyer T."/>
            <person name="Kyndt J."/>
        </authorList>
    </citation>
    <scope>NUCLEOTIDE SEQUENCE [LARGE SCALE GENOMIC DNA]</scope>
    <source>
        <strain evidence="6 7">DSM 21279</strain>
    </source>
</reference>
<dbReference type="PANTHER" id="PTHR44591">
    <property type="entry name" value="STRESS RESPONSE REGULATOR PROTEIN 1"/>
    <property type="match status" value="1"/>
</dbReference>
<dbReference type="AlphaFoldDB" id="A0A5M6II81"/>
<evidence type="ECO:0000259" key="5">
    <source>
        <dbReference type="PROSITE" id="PS50943"/>
    </source>
</evidence>
<dbReference type="Gene3D" id="3.40.50.2300">
    <property type="match status" value="1"/>
</dbReference>
<dbReference type="RefSeq" id="WP_150045781.1">
    <property type="nucleotide sequence ID" value="NZ_OW485601.1"/>
</dbReference>
<dbReference type="Gene3D" id="1.10.260.40">
    <property type="entry name" value="lambda repressor-like DNA-binding domains"/>
    <property type="match status" value="1"/>
</dbReference>
<dbReference type="SMART" id="SM00530">
    <property type="entry name" value="HTH_XRE"/>
    <property type="match status" value="1"/>
</dbReference>
<dbReference type="PROSITE" id="PS50110">
    <property type="entry name" value="RESPONSE_REGULATORY"/>
    <property type="match status" value="1"/>
</dbReference>
<dbReference type="SMART" id="SM00448">
    <property type="entry name" value="REC"/>
    <property type="match status" value="1"/>
</dbReference>
<keyword evidence="1 3" id="KW-0597">Phosphoprotein</keyword>
<dbReference type="InterPro" id="IPR011006">
    <property type="entry name" value="CheY-like_superfamily"/>
</dbReference>
<dbReference type="PROSITE" id="PS50943">
    <property type="entry name" value="HTH_CROC1"/>
    <property type="match status" value="1"/>
</dbReference>
<dbReference type="SUPFAM" id="SSF47413">
    <property type="entry name" value="lambda repressor-like DNA-binding domains"/>
    <property type="match status" value="1"/>
</dbReference>
<feature type="domain" description="HTH cro/C1-type" evidence="5">
    <location>
        <begin position="86"/>
        <end position="140"/>
    </location>
</feature>